<dbReference type="AlphaFoldDB" id="B8AU16"/>
<organism evidence="1 2">
    <name type="scientific">Oryza sativa subsp. indica</name>
    <name type="common">Rice</name>
    <dbReference type="NCBI Taxonomy" id="39946"/>
    <lineage>
        <taxon>Eukaryota</taxon>
        <taxon>Viridiplantae</taxon>
        <taxon>Streptophyta</taxon>
        <taxon>Embryophyta</taxon>
        <taxon>Tracheophyta</taxon>
        <taxon>Spermatophyta</taxon>
        <taxon>Magnoliopsida</taxon>
        <taxon>Liliopsida</taxon>
        <taxon>Poales</taxon>
        <taxon>Poaceae</taxon>
        <taxon>BOP clade</taxon>
        <taxon>Oryzoideae</taxon>
        <taxon>Oryzeae</taxon>
        <taxon>Oryzinae</taxon>
        <taxon>Oryza</taxon>
        <taxon>Oryza sativa</taxon>
    </lineage>
</organism>
<evidence type="ECO:0000313" key="1">
    <source>
        <dbReference type="EMBL" id="EEC77317.1"/>
    </source>
</evidence>
<dbReference type="HOGENOM" id="CLU_3017617_0_0_1"/>
<accession>B8AU16</accession>
<gene>
    <name evidence="1" type="ORF">OsI_15982</name>
</gene>
<dbReference type="Proteomes" id="UP000007015">
    <property type="component" value="Chromosome 4"/>
</dbReference>
<name>B8AU16_ORYSI</name>
<dbReference type="EMBL" id="CM000129">
    <property type="protein sequence ID" value="EEC77317.1"/>
    <property type="molecule type" value="Genomic_DNA"/>
</dbReference>
<sequence>MEPPHLLRKGKSKLQGQQLILGHLMPAILKAILSLDHKNLLKGTVSLIWREKNRSY</sequence>
<reference evidence="1 2" key="1">
    <citation type="journal article" date="2005" name="PLoS Biol.">
        <title>The genomes of Oryza sativa: a history of duplications.</title>
        <authorList>
            <person name="Yu J."/>
            <person name="Wang J."/>
            <person name="Lin W."/>
            <person name="Li S."/>
            <person name="Li H."/>
            <person name="Zhou J."/>
            <person name="Ni P."/>
            <person name="Dong W."/>
            <person name="Hu S."/>
            <person name="Zeng C."/>
            <person name="Zhang J."/>
            <person name="Zhang Y."/>
            <person name="Li R."/>
            <person name="Xu Z."/>
            <person name="Li S."/>
            <person name="Li X."/>
            <person name="Zheng H."/>
            <person name="Cong L."/>
            <person name="Lin L."/>
            <person name="Yin J."/>
            <person name="Geng J."/>
            <person name="Li G."/>
            <person name="Shi J."/>
            <person name="Liu J."/>
            <person name="Lv H."/>
            <person name="Li J."/>
            <person name="Wang J."/>
            <person name="Deng Y."/>
            <person name="Ran L."/>
            <person name="Shi X."/>
            <person name="Wang X."/>
            <person name="Wu Q."/>
            <person name="Li C."/>
            <person name="Ren X."/>
            <person name="Wang J."/>
            <person name="Wang X."/>
            <person name="Li D."/>
            <person name="Liu D."/>
            <person name="Zhang X."/>
            <person name="Ji Z."/>
            <person name="Zhao W."/>
            <person name="Sun Y."/>
            <person name="Zhang Z."/>
            <person name="Bao J."/>
            <person name="Han Y."/>
            <person name="Dong L."/>
            <person name="Ji J."/>
            <person name="Chen P."/>
            <person name="Wu S."/>
            <person name="Liu J."/>
            <person name="Xiao Y."/>
            <person name="Bu D."/>
            <person name="Tan J."/>
            <person name="Yang L."/>
            <person name="Ye C."/>
            <person name="Zhang J."/>
            <person name="Xu J."/>
            <person name="Zhou Y."/>
            <person name="Yu Y."/>
            <person name="Zhang B."/>
            <person name="Zhuang S."/>
            <person name="Wei H."/>
            <person name="Liu B."/>
            <person name="Lei M."/>
            <person name="Yu H."/>
            <person name="Li Y."/>
            <person name="Xu H."/>
            <person name="Wei S."/>
            <person name="He X."/>
            <person name="Fang L."/>
            <person name="Zhang Z."/>
            <person name="Zhang Y."/>
            <person name="Huang X."/>
            <person name="Su Z."/>
            <person name="Tong W."/>
            <person name="Li J."/>
            <person name="Tong Z."/>
            <person name="Li S."/>
            <person name="Ye J."/>
            <person name="Wang L."/>
            <person name="Fang L."/>
            <person name="Lei T."/>
            <person name="Chen C."/>
            <person name="Chen H."/>
            <person name="Xu Z."/>
            <person name="Li H."/>
            <person name="Huang H."/>
            <person name="Zhang F."/>
            <person name="Xu H."/>
            <person name="Li N."/>
            <person name="Zhao C."/>
            <person name="Li S."/>
            <person name="Dong L."/>
            <person name="Huang Y."/>
            <person name="Li L."/>
            <person name="Xi Y."/>
            <person name="Qi Q."/>
            <person name="Li W."/>
            <person name="Zhang B."/>
            <person name="Hu W."/>
            <person name="Zhang Y."/>
            <person name="Tian X."/>
            <person name="Jiao Y."/>
            <person name="Liang X."/>
            <person name="Jin J."/>
            <person name="Gao L."/>
            <person name="Zheng W."/>
            <person name="Hao B."/>
            <person name="Liu S."/>
            <person name="Wang W."/>
            <person name="Yuan L."/>
            <person name="Cao M."/>
            <person name="McDermott J."/>
            <person name="Samudrala R."/>
            <person name="Wang J."/>
            <person name="Wong G.K."/>
            <person name="Yang H."/>
        </authorList>
    </citation>
    <scope>NUCLEOTIDE SEQUENCE [LARGE SCALE GENOMIC DNA]</scope>
    <source>
        <strain evidence="2">cv. 93-11</strain>
    </source>
</reference>
<protein>
    <submittedName>
        <fullName evidence="1">Uncharacterized protein</fullName>
    </submittedName>
</protein>
<evidence type="ECO:0000313" key="2">
    <source>
        <dbReference type="Proteomes" id="UP000007015"/>
    </source>
</evidence>
<proteinExistence type="predicted"/>
<dbReference type="STRING" id="39946.B8AU16"/>
<dbReference type="Gramene" id="BGIOSGA015057-TA">
    <property type="protein sequence ID" value="BGIOSGA015057-PA"/>
    <property type="gene ID" value="BGIOSGA015057"/>
</dbReference>
<keyword evidence="2" id="KW-1185">Reference proteome</keyword>